<organism evidence="1 2">
    <name type="scientific">uncultured phage cr128_1</name>
    <dbReference type="NCBI Taxonomy" id="2772076"/>
    <lineage>
        <taxon>Viruses</taxon>
        <taxon>Duplodnaviria</taxon>
        <taxon>Heunggongvirae</taxon>
        <taxon>Uroviricota</taxon>
        <taxon>Caudoviricetes</taxon>
        <taxon>Crassvirales</taxon>
        <taxon>Steigviridae</taxon>
        <taxon>Asinivirinae</taxon>
        <taxon>Mahlunavirus</taxon>
        <taxon>Mahlunavirus rarus</taxon>
    </lineage>
</organism>
<dbReference type="EMBL" id="MT774392">
    <property type="protein sequence ID" value="QOR59715.1"/>
    <property type="molecule type" value="Genomic_DNA"/>
</dbReference>
<dbReference type="Pfam" id="PF23898">
    <property type="entry name" value="Crass_capsid"/>
    <property type="match status" value="1"/>
</dbReference>
<protein>
    <submittedName>
        <fullName evidence="1">Major capsid protein</fullName>
    </submittedName>
</protein>
<dbReference type="InterPro" id="IPR056401">
    <property type="entry name" value="Crass_capsid"/>
</dbReference>
<reference evidence="1 2" key="1">
    <citation type="submission" date="2020-07" db="EMBL/GenBank/DDBJ databases">
        <title>Taxonomic proposal: Crassvirales, a new order of highly abundant and diverse bacterial viruses.</title>
        <authorList>
            <person name="Shkoporov A.N."/>
            <person name="Stockdale S.R."/>
            <person name="Guerin E."/>
            <person name="Ross R.P."/>
            <person name="Hill C."/>
        </authorList>
    </citation>
    <scope>NUCLEOTIDE SEQUENCE [LARGE SCALE GENOMIC DNA]</scope>
</reference>
<dbReference type="GeneID" id="65130325"/>
<name>A0A7M1RZ46_9CAUD</name>
<proteinExistence type="predicted"/>
<keyword evidence="2" id="KW-1185">Reference proteome</keyword>
<accession>A0A7M1RZ46</accession>
<dbReference type="Proteomes" id="UP000594055">
    <property type="component" value="Segment"/>
</dbReference>
<evidence type="ECO:0000313" key="2">
    <source>
        <dbReference type="Proteomes" id="UP000594055"/>
    </source>
</evidence>
<evidence type="ECO:0000313" key="1">
    <source>
        <dbReference type="EMBL" id="QOR59715.1"/>
    </source>
</evidence>
<sequence>MEVANTMYYNTFSLKLLEDALYELSASKLDFGDRYFLIKTGERGAIQFHKAVLNVVSGWTQFVLDNSSTRVIEKTQSRLHTNALSAGFQFVEYKAPNGVRVKIDVDPMYDDPVRNKILHPLGGVAYSYRYDIMYIGTMDQPNIFKCKIKGDTEYRGYQWGLTA</sequence>
<dbReference type="RefSeq" id="YP_010111873.1">
    <property type="nucleotide sequence ID" value="NC_055885.1"/>
</dbReference>
<dbReference type="KEGG" id="vg:65130325"/>